<proteinExistence type="predicted"/>
<protein>
    <submittedName>
        <fullName evidence="1">Uncharacterized protein</fullName>
    </submittedName>
</protein>
<reference evidence="1" key="1">
    <citation type="journal article" date="2014" name="Front. Microbiol.">
        <title>High frequency of phylogenetically diverse reductive dehalogenase-homologous genes in deep subseafloor sedimentary metagenomes.</title>
        <authorList>
            <person name="Kawai M."/>
            <person name="Futagami T."/>
            <person name="Toyoda A."/>
            <person name="Takaki Y."/>
            <person name="Nishi S."/>
            <person name="Hori S."/>
            <person name="Arai W."/>
            <person name="Tsubouchi T."/>
            <person name="Morono Y."/>
            <person name="Uchiyama I."/>
            <person name="Ito T."/>
            <person name="Fujiyama A."/>
            <person name="Inagaki F."/>
            <person name="Takami H."/>
        </authorList>
    </citation>
    <scope>NUCLEOTIDE SEQUENCE</scope>
    <source>
        <strain evidence="1">Expedition CK06-06</strain>
    </source>
</reference>
<accession>X1DWL5</accession>
<dbReference type="EMBL" id="BART01026761">
    <property type="protein sequence ID" value="GAH00783.1"/>
    <property type="molecule type" value="Genomic_DNA"/>
</dbReference>
<comment type="caution">
    <text evidence="1">The sequence shown here is derived from an EMBL/GenBank/DDBJ whole genome shotgun (WGS) entry which is preliminary data.</text>
</comment>
<gene>
    <name evidence="1" type="ORF">S01H4_47628</name>
</gene>
<sequence length="47" mass="5330">MESQKSKKKVPKELEGIDEKLLKRFAEDPEIFFSQLPPIGADLTVKA</sequence>
<evidence type="ECO:0000313" key="1">
    <source>
        <dbReference type="EMBL" id="GAH00783.1"/>
    </source>
</evidence>
<name>X1DWL5_9ZZZZ</name>
<organism evidence="1">
    <name type="scientific">marine sediment metagenome</name>
    <dbReference type="NCBI Taxonomy" id="412755"/>
    <lineage>
        <taxon>unclassified sequences</taxon>
        <taxon>metagenomes</taxon>
        <taxon>ecological metagenomes</taxon>
    </lineage>
</organism>
<dbReference type="AlphaFoldDB" id="X1DWL5"/>